<dbReference type="InterPro" id="IPR000014">
    <property type="entry name" value="PAS"/>
</dbReference>
<protein>
    <recommendedName>
        <fullName evidence="2">histidine kinase</fullName>
        <ecNumber evidence="2">2.7.13.3</ecNumber>
    </recommendedName>
</protein>
<keyword evidence="5" id="KW-0418">Kinase</keyword>
<feature type="domain" description="PAC" evidence="7">
    <location>
        <begin position="86"/>
        <end position="138"/>
    </location>
</feature>
<dbReference type="InterPro" id="IPR036097">
    <property type="entry name" value="HisK_dim/P_sf"/>
</dbReference>
<dbReference type="EMBL" id="JAFKGL010000012">
    <property type="protein sequence ID" value="MBN9412645.1"/>
    <property type="molecule type" value="Genomic_DNA"/>
</dbReference>
<gene>
    <name evidence="8" type="ORF">J0H12_01790</name>
</gene>
<dbReference type="Pfam" id="PF08448">
    <property type="entry name" value="PAS_4"/>
    <property type="match status" value="1"/>
</dbReference>
<organism evidence="8 9">
    <name type="scientific">Candidatus Paracaedimonas acanthamoebae</name>
    <dbReference type="NCBI Taxonomy" id="244581"/>
    <lineage>
        <taxon>Bacteria</taxon>
        <taxon>Pseudomonadati</taxon>
        <taxon>Pseudomonadota</taxon>
        <taxon>Alphaproteobacteria</taxon>
        <taxon>Holosporales</taxon>
        <taxon>Caedimonadaceae</taxon>
        <taxon>Candidatus Paracaedimonas</taxon>
    </lineage>
</organism>
<dbReference type="InterPro" id="IPR036890">
    <property type="entry name" value="HATPase_C_sf"/>
</dbReference>
<dbReference type="PANTHER" id="PTHR43304">
    <property type="entry name" value="PHYTOCHROME-LIKE PROTEIN CPH1"/>
    <property type="match status" value="1"/>
</dbReference>
<dbReference type="PROSITE" id="PS50113">
    <property type="entry name" value="PAC"/>
    <property type="match status" value="1"/>
</dbReference>
<dbReference type="InterPro" id="IPR035965">
    <property type="entry name" value="PAS-like_dom_sf"/>
</dbReference>
<dbReference type="Gene3D" id="1.10.287.130">
    <property type="match status" value="1"/>
</dbReference>
<keyword evidence="3" id="KW-0597">Phosphoprotein</keyword>
<dbReference type="SUPFAM" id="SSF55874">
    <property type="entry name" value="ATPase domain of HSP90 chaperone/DNA topoisomerase II/histidine kinase"/>
    <property type="match status" value="1"/>
</dbReference>
<evidence type="ECO:0000256" key="1">
    <source>
        <dbReference type="ARBA" id="ARBA00000085"/>
    </source>
</evidence>
<dbReference type="CDD" id="cd00082">
    <property type="entry name" value="HisKA"/>
    <property type="match status" value="1"/>
</dbReference>
<dbReference type="InterPro" id="IPR052162">
    <property type="entry name" value="Sensor_kinase/Photoreceptor"/>
</dbReference>
<dbReference type="EC" id="2.7.13.3" evidence="2"/>
<evidence type="ECO:0000256" key="2">
    <source>
        <dbReference type="ARBA" id="ARBA00012438"/>
    </source>
</evidence>
<feature type="domain" description="Histidine kinase" evidence="6">
    <location>
        <begin position="156"/>
        <end position="368"/>
    </location>
</feature>
<dbReference type="InterPro" id="IPR004358">
    <property type="entry name" value="Sig_transdc_His_kin-like_C"/>
</dbReference>
<dbReference type="AlphaFoldDB" id="A0A8J7TT95"/>
<dbReference type="InterPro" id="IPR005467">
    <property type="entry name" value="His_kinase_dom"/>
</dbReference>
<comment type="caution">
    <text evidence="8">The sequence shown here is derived from an EMBL/GenBank/DDBJ whole genome shotgun (WGS) entry which is preliminary data.</text>
</comment>
<evidence type="ECO:0000259" key="6">
    <source>
        <dbReference type="PROSITE" id="PS50109"/>
    </source>
</evidence>
<keyword evidence="4" id="KW-0808">Transferase</keyword>
<comment type="catalytic activity">
    <reaction evidence="1">
        <text>ATP + protein L-histidine = ADP + protein N-phospho-L-histidine.</text>
        <dbReference type="EC" id="2.7.13.3"/>
    </reaction>
</comment>
<dbReference type="InterPro" id="IPR003661">
    <property type="entry name" value="HisK_dim/P_dom"/>
</dbReference>
<dbReference type="Pfam" id="PF00512">
    <property type="entry name" value="HisKA"/>
    <property type="match status" value="1"/>
</dbReference>
<evidence type="ECO:0000313" key="9">
    <source>
        <dbReference type="Proteomes" id="UP000664414"/>
    </source>
</evidence>
<dbReference type="GO" id="GO:0000155">
    <property type="term" value="F:phosphorelay sensor kinase activity"/>
    <property type="evidence" value="ECO:0007669"/>
    <property type="project" value="InterPro"/>
</dbReference>
<accession>A0A8J7TT95</accession>
<proteinExistence type="predicted"/>
<dbReference type="SUPFAM" id="SSF55785">
    <property type="entry name" value="PYP-like sensor domain (PAS domain)"/>
    <property type="match status" value="1"/>
</dbReference>
<evidence type="ECO:0000256" key="3">
    <source>
        <dbReference type="ARBA" id="ARBA00022553"/>
    </source>
</evidence>
<dbReference type="PRINTS" id="PR00344">
    <property type="entry name" value="BCTRLSENSOR"/>
</dbReference>
<dbReference type="FunFam" id="3.30.565.10:FF:000006">
    <property type="entry name" value="Sensor histidine kinase WalK"/>
    <property type="match status" value="1"/>
</dbReference>
<evidence type="ECO:0000256" key="4">
    <source>
        <dbReference type="ARBA" id="ARBA00022679"/>
    </source>
</evidence>
<dbReference type="NCBIfam" id="TIGR00229">
    <property type="entry name" value="sensory_box"/>
    <property type="match status" value="1"/>
</dbReference>
<reference evidence="8" key="1">
    <citation type="submission" date="2021-02" db="EMBL/GenBank/DDBJ databases">
        <title>Thiocyanate and organic carbon inputs drive convergent selection for specific autotrophic Afipia and Thiobacillus strains within complex microbiomes.</title>
        <authorList>
            <person name="Huddy R.J."/>
            <person name="Sachdeva R."/>
            <person name="Kadzinga F."/>
            <person name="Kantor R.S."/>
            <person name="Harrison S.T.L."/>
            <person name="Banfield J.F."/>
        </authorList>
    </citation>
    <scope>NUCLEOTIDE SEQUENCE</scope>
    <source>
        <strain evidence="8">SCN18_10_11_15_R4_P_38_20</strain>
    </source>
</reference>
<dbReference type="Gene3D" id="3.30.565.10">
    <property type="entry name" value="Histidine kinase-like ATPase, C-terminal domain"/>
    <property type="match status" value="1"/>
</dbReference>
<dbReference type="SUPFAM" id="SSF47384">
    <property type="entry name" value="Homodimeric domain of signal transducing histidine kinase"/>
    <property type="match status" value="1"/>
</dbReference>
<evidence type="ECO:0000256" key="5">
    <source>
        <dbReference type="ARBA" id="ARBA00022777"/>
    </source>
</evidence>
<dbReference type="PROSITE" id="PS50109">
    <property type="entry name" value="HIS_KIN"/>
    <property type="match status" value="1"/>
</dbReference>
<dbReference type="Gene3D" id="3.30.450.20">
    <property type="entry name" value="PAS domain"/>
    <property type="match status" value="1"/>
</dbReference>
<dbReference type="Pfam" id="PF02518">
    <property type="entry name" value="HATPase_c"/>
    <property type="match status" value="1"/>
</dbReference>
<name>A0A8J7TT95_9PROT</name>
<evidence type="ECO:0000313" key="8">
    <source>
        <dbReference type="EMBL" id="MBN9412645.1"/>
    </source>
</evidence>
<dbReference type="InterPro" id="IPR003594">
    <property type="entry name" value="HATPase_dom"/>
</dbReference>
<dbReference type="InterPro" id="IPR000700">
    <property type="entry name" value="PAS-assoc_C"/>
</dbReference>
<dbReference type="InterPro" id="IPR013656">
    <property type="entry name" value="PAS_4"/>
</dbReference>
<dbReference type="SMART" id="SM00388">
    <property type="entry name" value="HisKA"/>
    <property type="match status" value="1"/>
</dbReference>
<dbReference type="PANTHER" id="PTHR43304:SF1">
    <property type="entry name" value="PAC DOMAIN-CONTAINING PROTEIN"/>
    <property type="match status" value="1"/>
</dbReference>
<dbReference type="Proteomes" id="UP000664414">
    <property type="component" value="Unassembled WGS sequence"/>
</dbReference>
<evidence type="ECO:0000259" key="7">
    <source>
        <dbReference type="PROSITE" id="PS50113"/>
    </source>
</evidence>
<sequence length="368" mass="42556">MKNHLKDLVIQKENEDLLKVFIKTMPTAVAMLDDKLQYIITSDRWFEETNLPESDIIGKLHYEVVPDLPERWKEVHQRCLKGEHIKCDEDVFIRSNGSVEYLRWENLPWYKSPGHIGGLIMFVEHITERKIVEKKMEKMLTQLKKSNNELKQFAHMCAHDLTEPLRTITNYIHLVEEKLQNKDLADINDYLNIIHDGATYMRALVQGILNYSQMGLHKPDKSFFNFEKIIKNTQITLAKKIKEKNAVIQWSDLPKVYADVTLLTQVMHNLISNALKFNGSETPIITITAEEKKDAWLINITDNGIGIDKKYHANIFNIFVRLHRKSQYPGSGIGLASCKKIIEDHGGEIGVQSSLNKGSTFWFTLPKK</sequence>
<dbReference type="SMART" id="SM00387">
    <property type="entry name" value="HATPase_c"/>
    <property type="match status" value="1"/>
</dbReference>